<dbReference type="AlphaFoldDB" id="A0A7C8IVW3"/>
<dbReference type="Gene3D" id="1.10.238.10">
    <property type="entry name" value="EF-hand"/>
    <property type="match status" value="1"/>
</dbReference>
<protein>
    <recommendedName>
        <fullName evidence="1">Defective in cullin neddylation protein</fullName>
    </recommendedName>
</protein>
<dbReference type="EMBL" id="WIQW01000246">
    <property type="protein sequence ID" value="KAF3077745.1"/>
    <property type="molecule type" value="Genomic_DNA"/>
</dbReference>
<dbReference type="GO" id="GO:0016874">
    <property type="term" value="F:ligase activity"/>
    <property type="evidence" value="ECO:0007669"/>
    <property type="project" value="UniProtKB-KW"/>
</dbReference>
<sequence>MQGSQFQSPQGYHQVPPSSQSYPYYQAQAQSLPLKVELPNLRLPSRYQAPNPLTQFQSPQTNNMPMASSFSNSYYQNPSTPSASGPTNQNAINAVFDQFRQPSDPLDEFSIDATMAYFDALGLQLDDVTLVPLSKVLGSESMGEINRKGFTDGWMQLGADSLPKMQEKLQELRQSLDTNEEYFKEVYKWAFGWAKPAGSKALPLDSATEWWRLLLQSRFGDNGHLERWLEFLNEKWKKSIPKDTWNMFYEFILSAKADPTLTGYDENGSYPSIIDAYVDYYRNLEQ</sequence>
<dbReference type="GO" id="GO:0032182">
    <property type="term" value="F:ubiquitin-like protein binding"/>
    <property type="evidence" value="ECO:0007669"/>
    <property type="project" value="TreeGrafter"/>
</dbReference>
<dbReference type="GO" id="GO:0097602">
    <property type="term" value="F:cullin family protein binding"/>
    <property type="evidence" value="ECO:0007669"/>
    <property type="project" value="TreeGrafter"/>
</dbReference>
<evidence type="ECO:0000256" key="1">
    <source>
        <dbReference type="RuleBase" id="RU410713"/>
    </source>
</evidence>
<evidence type="ECO:0000313" key="5">
    <source>
        <dbReference type="Proteomes" id="UP000475325"/>
    </source>
</evidence>
<dbReference type="InterPro" id="IPR005176">
    <property type="entry name" value="PONY_dom"/>
</dbReference>
<dbReference type="InterPro" id="IPR014764">
    <property type="entry name" value="DCN-prot"/>
</dbReference>
<name>A0A7C8IVW3_ORBOL</name>
<dbReference type="PANTHER" id="PTHR12281">
    <property type="entry name" value="RP42 RELATED"/>
    <property type="match status" value="1"/>
</dbReference>
<evidence type="ECO:0000313" key="4">
    <source>
        <dbReference type="EMBL" id="KAF3077745.1"/>
    </source>
</evidence>
<dbReference type="GO" id="GO:0045116">
    <property type="term" value="P:protein neddylation"/>
    <property type="evidence" value="ECO:0007669"/>
    <property type="project" value="TreeGrafter"/>
</dbReference>
<feature type="domain" description="DCUN1" evidence="3">
    <location>
        <begin position="87"/>
        <end position="282"/>
    </location>
</feature>
<organism evidence="4 5">
    <name type="scientific">Orbilia oligospora</name>
    <name type="common">Nematode-trapping fungus</name>
    <name type="synonym">Arthrobotrys oligospora</name>
    <dbReference type="NCBI Taxonomy" id="2813651"/>
    <lineage>
        <taxon>Eukaryota</taxon>
        <taxon>Fungi</taxon>
        <taxon>Dikarya</taxon>
        <taxon>Ascomycota</taxon>
        <taxon>Pezizomycotina</taxon>
        <taxon>Orbiliomycetes</taxon>
        <taxon>Orbiliales</taxon>
        <taxon>Orbiliaceae</taxon>
        <taxon>Orbilia</taxon>
    </lineage>
</organism>
<accession>A0A7C8IVW3</accession>
<evidence type="ECO:0000256" key="2">
    <source>
        <dbReference type="SAM" id="MobiDB-lite"/>
    </source>
</evidence>
<dbReference type="Pfam" id="PF03556">
    <property type="entry name" value="Cullin_binding"/>
    <property type="match status" value="1"/>
</dbReference>
<proteinExistence type="predicted"/>
<feature type="region of interest" description="Disordered" evidence="2">
    <location>
        <begin position="53"/>
        <end position="86"/>
    </location>
</feature>
<keyword evidence="4" id="KW-0436">Ligase</keyword>
<dbReference type="PROSITE" id="PS51229">
    <property type="entry name" value="DCUN1"/>
    <property type="match status" value="1"/>
</dbReference>
<feature type="compositionally biased region" description="Polar residues" evidence="2">
    <location>
        <begin position="1"/>
        <end position="11"/>
    </location>
</feature>
<dbReference type="Gene3D" id="1.10.238.200">
    <property type="entry name" value="Cullin, PONY binding domain"/>
    <property type="match status" value="1"/>
</dbReference>
<feature type="compositionally biased region" description="Low complexity" evidence="2">
    <location>
        <begin position="16"/>
        <end position="26"/>
    </location>
</feature>
<dbReference type="InterPro" id="IPR042460">
    <property type="entry name" value="DCN1-like_PONY"/>
</dbReference>
<comment type="function">
    <text evidence="1">Neddylation of cullins play an essential role in the regulation of SCF-type complexes activity.</text>
</comment>
<dbReference type="PANTHER" id="PTHR12281:SF31">
    <property type="entry name" value="DCN1-LIKE PROTEIN 3"/>
    <property type="match status" value="1"/>
</dbReference>
<feature type="region of interest" description="Disordered" evidence="2">
    <location>
        <begin position="1"/>
        <end position="26"/>
    </location>
</feature>
<dbReference type="GO" id="GO:0031624">
    <property type="term" value="F:ubiquitin conjugating enzyme binding"/>
    <property type="evidence" value="ECO:0007669"/>
    <property type="project" value="TreeGrafter"/>
</dbReference>
<gene>
    <name evidence="4" type="primary">DCN1_1</name>
    <name evidence="4" type="ORF">TWF102_005045</name>
</gene>
<comment type="caution">
    <text evidence="4">The sequence shown here is derived from an EMBL/GenBank/DDBJ whole genome shotgun (WGS) entry which is preliminary data.</text>
</comment>
<dbReference type="GO" id="GO:0000151">
    <property type="term" value="C:ubiquitin ligase complex"/>
    <property type="evidence" value="ECO:0007669"/>
    <property type="project" value="TreeGrafter"/>
</dbReference>
<dbReference type="Proteomes" id="UP000475325">
    <property type="component" value="Unassembled WGS sequence"/>
</dbReference>
<evidence type="ECO:0000259" key="3">
    <source>
        <dbReference type="PROSITE" id="PS51229"/>
    </source>
</evidence>
<reference evidence="4 5" key="1">
    <citation type="submission" date="2019-06" db="EMBL/GenBank/DDBJ databases">
        <authorList>
            <person name="Palmer J.M."/>
        </authorList>
    </citation>
    <scope>NUCLEOTIDE SEQUENCE [LARGE SCALE GENOMIC DNA]</scope>
    <source>
        <strain evidence="4 5">TWF102</strain>
    </source>
</reference>